<name>A0ABU5EQX7_9BACT</name>
<proteinExistence type="predicted"/>
<dbReference type="EMBL" id="JAXBLV010000001">
    <property type="protein sequence ID" value="MDY3557570.1"/>
    <property type="molecule type" value="Genomic_DNA"/>
</dbReference>
<comment type="caution">
    <text evidence="1">The sequence shown here is derived from an EMBL/GenBank/DDBJ whole genome shotgun (WGS) entry which is preliminary data.</text>
</comment>
<protein>
    <recommendedName>
        <fullName evidence="3">Carboxypeptidase regulatory-like domain-containing protein</fullName>
    </recommendedName>
</protein>
<evidence type="ECO:0000313" key="2">
    <source>
        <dbReference type="Proteomes" id="UP001272242"/>
    </source>
</evidence>
<dbReference type="Proteomes" id="UP001272242">
    <property type="component" value="Unassembled WGS sequence"/>
</dbReference>
<dbReference type="RefSeq" id="WP_320684627.1">
    <property type="nucleotide sequence ID" value="NZ_JAXBLV010000001.1"/>
</dbReference>
<sequence length="130" mass="13773">MLAIVACLAGCGGPSVVKVSGRVTLDGKGVEDGEIVLVPTDPKLGPDAGKITGGRFELMAKPGAKKVEIRANREITGKKDGAMGSPFKTFESIIPDRYNDRSELTLDVPTTDVTEKLFELKSEKRGSKAP</sequence>
<evidence type="ECO:0000313" key="1">
    <source>
        <dbReference type="EMBL" id="MDY3557570.1"/>
    </source>
</evidence>
<accession>A0ABU5EQX7</accession>
<keyword evidence="2" id="KW-1185">Reference proteome</keyword>
<evidence type="ECO:0008006" key="3">
    <source>
        <dbReference type="Google" id="ProtNLM"/>
    </source>
</evidence>
<gene>
    <name evidence="1" type="ORF">R5W23_000097</name>
</gene>
<organism evidence="1 2">
    <name type="scientific">Gemmata algarum</name>
    <dbReference type="NCBI Taxonomy" id="2975278"/>
    <lineage>
        <taxon>Bacteria</taxon>
        <taxon>Pseudomonadati</taxon>
        <taxon>Planctomycetota</taxon>
        <taxon>Planctomycetia</taxon>
        <taxon>Gemmatales</taxon>
        <taxon>Gemmataceae</taxon>
        <taxon>Gemmata</taxon>
    </lineage>
</organism>
<reference evidence="2" key="1">
    <citation type="journal article" date="2023" name="Mar. Drugs">
        <title>Gemmata algarum, a Novel Planctomycete Isolated from an Algal Mat, Displays Antimicrobial Activity.</title>
        <authorList>
            <person name="Kumar G."/>
            <person name="Kallscheuer N."/>
            <person name="Kashif M."/>
            <person name="Ahamad S."/>
            <person name="Jagadeeshwari U."/>
            <person name="Pannikurungottu S."/>
            <person name="Haufschild T."/>
            <person name="Kabuu M."/>
            <person name="Sasikala C."/>
            <person name="Jogler C."/>
            <person name="Ramana C."/>
        </authorList>
    </citation>
    <scope>NUCLEOTIDE SEQUENCE [LARGE SCALE GENOMIC DNA]</scope>
    <source>
        <strain evidence="2">JC673</strain>
    </source>
</reference>